<dbReference type="EMBL" id="BSTX01000001">
    <property type="protein sequence ID" value="GLZ76220.1"/>
    <property type="molecule type" value="Genomic_DNA"/>
</dbReference>
<dbReference type="Gene3D" id="2.30.110.10">
    <property type="entry name" value="Electron Transport, Fmn-binding Protein, Chain A"/>
    <property type="match status" value="1"/>
</dbReference>
<dbReference type="SUPFAM" id="SSF50475">
    <property type="entry name" value="FMN-binding split barrel"/>
    <property type="match status" value="1"/>
</dbReference>
<evidence type="ECO:0000313" key="2">
    <source>
        <dbReference type="EMBL" id="GLZ76220.1"/>
    </source>
</evidence>
<proteinExistence type="predicted"/>
<dbReference type="PANTHER" id="PTHR42815:SF2">
    <property type="entry name" value="FAD-BINDING, PUTATIVE (AFU_ORTHOLOGUE AFUA_6G07600)-RELATED"/>
    <property type="match status" value="1"/>
</dbReference>
<dbReference type="RefSeq" id="WP_285661404.1">
    <property type="nucleotide sequence ID" value="NZ_BSTX01000001.1"/>
</dbReference>
<protein>
    <submittedName>
        <fullName evidence="2">Pyridoxamine 5'-phosphate oxidase</fullName>
    </submittedName>
</protein>
<accession>A0A9W6W918</accession>
<dbReference type="Pfam" id="PF01243">
    <property type="entry name" value="PNPOx_N"/>
    <property type="match status" value="1"/>
</dbReference>
<dbReference type="InterPro" id="IPR012349">
    <property type="entry name" value="Split_barrel_FMN-bd"/>
</dbReference>
<name>A0A9W6W918_9ACTN</name>
<dbReference type="PANTHER" id="PTHR42815">
    <property type="entry name" value="FAD-BINDING, PUTATIVE (AFU_ORTHOLOGUE AFUA_6G07600)-RELATED"/>
    <property type="match status" value="1"/>
</dbReference>
<sequence length="223" mass="25321">MSRRFAQLAFTPGVRRHQAAHGSERAYRGMAEGPSTADALGDDERLFIGRRDSFYLGTVGETGWPYIQHRGGPEGFLKVLDDHTLAFADFRGNRQYISRGNLDHDDRVSLFLMDYAEQVRLKLLGRARVVEDDPELFARLHTPDYRAKVERAIVITVEGFDWNCPQHIPVLYPAEVVERVIGRIQEQAEEEKAALLARIAELERVLRFADGRAQPEHPASPRA</sequence>
<dbReference type="Proteomes" id="UP001165079">
    <property type="component" value="Unassembled WGS sequence"/>
</dbReference>
<evidence type="ECO:0000259" key="1">
    <source>
        <dbReference type="Pfam" id="PF01243"/>
    </source>
</evidence>
<dbReference type="InterPro" id="IPR011576">
    <property type="entry name" value="Pyridox_Oxase_N"/>
</dbReference>
<reference evidence="2" key="1">
    <citation type="submission" date="2023-03" db="EMBL/GenBank/DDBJ databases">
        <title>Actinorhabdospora filicis NBRC 111898.</title>
        <authorList>
            <person name="Ichikawa N."/>
            <person name="Sato H."/>
            <person name="Tonouchi N."/>
        </authorList>
    </citation>
    <scope>NUCLEOTIDE SEQUENCE</scope>
    <source>
        <strain evidence="2">NBRC 111898</strain>
    </source>
</reference>
<gene>
    <name evidence="2" type="ORF">Afil01_10270</name>
</gene>
<keyword evidence="3" id="KW-1185">Reference proteome</keyword>
<evidence type="ECO:0000313" key="3">
    <source>
        <dbReference type="Proteomes" id="UP001165079"/>
    </source>
</evidence>
<comment type="caution">
    <text evidence="2">The sequence shown here is derived from an EMBL/GenBank/DDBJ whole genome shotgun (WGS) entry which is preliminary data.</text>
</comment>
<feature type="domain" description="Pyridoxamine 5'-phosphate oxidase N-terminal" evidence="1">
    <location>
        <begin position="45"/>
        <end position="149"/>
    </location>
</feature>
<organism evidence="2 3">
    <name type="scientific">Actinorhabdospora filicis</name>
    <dbReference type="NCBI Taxonomy" id="1785913"/>
    <lineage>
        <taxon>Bacteria</taxon>
        <taxon>Bacillati</taxon>
        <taxon>Actinomycetota</taxon>
        <taxon>Actinomycetes</taxon>
        <taxon>Micromonosporales</taxon>
        <taxon>Micromonosporaceae</taxon>
        <taxon>Actinorhabdospora</taxon>
    </lineage>
</organism>
<dbReference type="AlphaFoldDB" id="A0A9W6W918"/>